<name>A0A560W9P8_9MICO</name>
<dbReference type="OrthoDB" id="4866617at2"/>
<dbReference type="Proteomes" id="UP000315628">
    <property type="component" value="Unassembled WGS sequence"/>
</dbReference>
<evidence type="ECO:0000313" key="1">
    <source>
        <dbReference type="EMBL" id="TWD14270.1"/>
    </source>
</evidence>
<organism evidence="1 2">
    <name type="scientific">Marihabitans asiaticum</name>
    <dbReference type="NCBI Taxonomy" id="415218"/>
    <lineage>
        <taxon>Bacteria</taxon>
        <taxon>Bacillati</taxon>
        <taxon>Actinomycetota</taxon>
        <taxon>Actinomycetes</taxon>
        <taxon>Micrococcales</taxon>
        <taxon>Intrasporangiaceae</taxon>
        <taxon>Marihabitans</taxon>
    </lineage>
</organism>
<comment type="caution">
    <text evidence="1">The sequence shown here is derived from an EMBL/GenBank/DDBJ whole genome shotgun (WGS) entry which is preliminary data.</text>
</comment>
<reference evidence="1 2" key="1">
    <citation type="submission" date="2019-06" db="EMBL/GenBank/DDBJ databases">
        <title>Sequencing the genomes of 1000 actinobacteria strains.</title>
        <authorList>
            <person name="Klenk H.-P."/>
        </authorList>
    </citation>
    <scope>NUCLEOTIDE SEQUENCE [LARGE SCALE GENOMIC DNA]</scope>
    <source>
        <strain evidence="1 2">DSM 18935</strain>
    </source>
</reference>
<gene>
    <name evidence="1" type="ORF">FB557_1675</name>
</gene>
<keyword evidence="2" id="KW-1185">Reference proteome</keyword>
<dbReference type="EMBL" id="VIUW01000003">
    <property type="protein sequence ID" value="TWD14270.1"/>
    <property type="molecule type" value="Genomic_DNA"/>
</dbReference>
<accession>A0A560W9P8</accession>
<protein>
    <submittedName>
        <fullName evidence="1">Uncharacterized protein</fullName>
    </submittedName>
</protein>
<dbReference type="AlphaFoldDB" id="A0A560W9P8"/>
<dbReference type="Pfam" id="PF21853">
    <property type="entry name" value="DUF6912"/>
    <property type="match status" value="1"/>
</dbReference>
<proteinExistence type="predicted"/>
<dbReference type="InterPro" id="IPR054206">
    <property type="entry name" value="DUF6912"/>
</dbReference>
<dbReference type="RefSeq" id="WP_144857158.1">
    <property type="nucleotide sequence ID" value="NZ_BAAAYT010000005.1"/>
</dbReference>
<sequence>MSPRVYLPLVLSDLPEVARTKEVSGERAYAVTESARSASPGPDEEELEFDAMCSALDAATGRRQAKGERRVVVSADVPEVADPGSGGGLVRLAAPVPLSRVVSFHVEEAEGASEGEGYDDLLWYDVSELSDLTS</sequence>
<evidence type="ECO:0000313" key="2">
    <source>
        <dbReference type="Proteomes" id="UP000315628"/>
    </source>
</evidence>